<sequence>MESGAEIMLDFSPYFRAYSDGRVERFFGTDVVPPGTDHDTGVSSKDVQICTETGVSARVFVPTTVSPGEKLPLLVYFHGGGFVVGSPFCPTYHNFVASLVKEAKIVVISIDYRLAPEYPVPKAYEDSWAGLKWAVSHADGSGPEPVINEHVDWARVFLSGDSAGGNIVHNMLVQAGEESLGHKVKLLGACLVHPDFAKREGGDPSKMWRFVCPTTSGSDDLRINPSSDPRLARLGCGKVLICLAEMDNLRDRGLFYYETLVKSGWDGEVEIFETLGEEHVFHLFNPNCEEALALLKRLASFINQ</sequence>
<evidence type="ECO:0000256" key="1">
    <source>
        <dbReference type="ARBA" id="ARBA00010515"/>
    </source>
</evidence>
<reference evidence="4" key="1">
    <citation type="submission" date="2023-07" db="EMBL/GenBank/DDBJ databases">
        <title>draft genome sequence of fig (Ficus carica).</title>
        <authorList>
            <person name="Takahashi T."/>
            <person name="Nishimura K."/>
        </authorList>
    </citation>
    <scope>NUCLEOTIDE SEQUENCE</scope>
</reference>
<dbReference type="InterPro" id="IPR033140">
    <property type="entry name" value="Lipase_GDXG_put_SER_AS"/>
</dbReference>
<accession>A0AA88D1D0</accession>
<dbReference type="SUPFAM" id="SSF53474">
    <property type="entry name" value="alpha/beta-Hydrolases"/>
    <property type="match status" value="1"/>
</dbReference>
<dbReference type="EMBL" id="BTGU01000007">
    <property type="protein sequence ID" value="GMN37587.1"/>
    <property type="molecule type" value="Genomic_DNA"/>
</dbReference>
<keyword evidence="5" id="KW-1185">Reference proteome</keyword>
<feature type="domain" description="Alpha/beta hydrolase fold-3" evidence="3">
    <location>
        <begin position="74"/>
        <end position="282"/>
    </location>
</feature>
<evidence type="ECO:0000313" key="4">
    <source>
        <dbReference type="EMBL" id="GMN37587.1"/>
    </source>
</evidence>
<dbReference type="InterPro" id="IPR013094">
    <property type="entry name" value="AB_hydrolase_3"/>
</dbReference>
<organism evidence="4 5">
    <name type="scientific">Ficus carica</name>
    <name type="common">Common fig</name>
    <dbReference type="NCBI Taxonomy" id="3494"/>
    <lineage>
        <taxon>Eukaryota</taxon>
        <taxon>Viridiplantae</taxon>
        <taxon>Streptophyta</taxon>
        <taxon>Embryophyta</taxon>
        <taxon>Tracheophyta</taxon>
        <taxon>Spermatophyta</taxon>
        <taxon>Magnoliopsida</taxon>
        <taxon>eudicotyledons</taxon>
        <taxon>Gunneridae</taxon>
        <taxon>Pentapetalae</taxon>
        <taxon>rosids</taxon>
        <taxon>fabids</taxon>
        <taxon>Rosales</taxon>
        <taxon>Moraceae</taxon>
        <taxon>Ficeae</taxon>
        <taxon>Ficus</taxon>
    </lineage>
</organism>
<dbReference type="AlphaFoldDB" id="A0AA88D1D0"/>
<dbReference type="InterPro" id="IPR050466">
    <property type="entry name" value="Carboxylest/Gibb_receptor"/>
</dbReference>
<comment type="similarity">
    <text evidence="1">Belongs to the 'GDXG' lipolytic enzyme family.</text>
</comment>
<proteinExistence type="inferred from homology"/>
<dbReference type="Gene3D" id="3.40.50.1820">
    <property type="entry name" value="alpha/beta hydrolase"/>
    <property type="match status" value="1"/>
</dbReference>
<dbReference type="PANTHER" id="PTHR23024">
    <property type="entry name" value="ARYLACETAMIDE DEACETYLASE"/>
    <property type="match status" value="1"/>
</dbReference>
<evidence type="ECO:0000313" key="5">
    <source>
        <dbReference type="Proteomes" id="UP001187192"/>
    </source>
</evidence>
<dbReference type="PROSITE" id="PS01174">
    <property type="entry name" value="LIPASE_GDXG_SER"/>
    <property type="match status" value="1"/>
</dbReference>
<protein>
    <recommendedName>
        <fullName evidence="3">Alpha/beta hydrolase fold-3 domain-containing protein</fullName>
    </recommendedName>
</protein>
<dbReference type="PANTHER" id="PTHR23024:SF257">
    <property type="entry name" value="ALPHA_BETA HYDROLASE FOLD-3 DOMAIN-CONTAINING PROTEIN"/>
    <property type="match status" value="1"/>
</dbReference>
<evidence type="ECO:0000256" key="2">
    <source>
        <dbReference type="PROSITE-ProRule" id="PRU10038"/>
    </source>
</evidence>
<dbReference type="InterPro" id="IPR029058">
    <property type="entry name" value="AB_hydrolase_fold"/>
</dbReference>
<name>A0AA88D1D0_FICCA</name>
<dbReference type="GO" id="GO:0016787">
    <property type="term" value="F:hydrolase activity"/>
    <property type="evidence" value="ECO:0007669"/>
    <property type="project" value="InterPro"/>
</dbReference>
<gene>
    <name evidence="4" type="ORF">TIFTF001_006948</name>
</gene>
<comment type="caution">
    <text evidence="4">The sequence shown here is derived from an EMBL/GenBank/DDBJ whole genome shotgun (WGS) entry which is preliminary data.</text>
</comment>
<evidence type="ECO:0000259" key="3">
    <source>
        <dbReference type="Pfam" id="PF07859"/>
    </source>
</evidence>
<feature type="active site" evidence="2">
    <location>
        <position position="162"/>
    </location>
</feature>
<dbReference type="Pfam" id="PF07859">
    <property type="entry name" value="Abhydrolase_3"/>
    <property type="match status" value="1"/>
</dbReference>
<dbReference type="Proteomes" id="UP001187192">
    <property type="component" value="Unassembled WGS sequence"/>
</dbReference>